<dbReference type="PANTHER" id="PTHR10677:SF3">
    <property type="entry name" value="FI07626P-RELATED"/>
    <property type="match status" value="1"/>
</dbReference>
<feature type="region of interest" description="Disordered" evidence="2">
    <location>
        <begin position="676"/>
        <end position="739"/>
    </location>
</feature>
<dbReference type="FunFam" id="1.10.260.100:FF:000001">
    <property type="entry name" value="Ubiquilin 1"/>
    <property type="match status" value="1"/>
</dbReference>
<dbReference type="SUPFAM" id="SSF54236">
    <property type="entry name" value="Ubiquitin-like"/>
    <property type="match status" value="1"/>
</dbReference>
<dbReference type="InterPro" id="IPR009060">
    <property type="entry name" value="UBA-like_sf"/>
</dbReference>
<dbReference type="InterPro" id="IPR015496">
    <property type="entry name" value="Ubiquilin"/>
</dbReference>
<accession>A0ABD3QFP7</accession>
<dbReference type="Gene3D" id="3.10.20.90">
    <property type="entry name" value="Phosphatidylinositol 3-kinase Catalytic Subunit, Chain A, domain 1"/>
    <property type="match status" value="1"/>
</dbReference>
<dbReference type="SUPFAM" id="SSF46934">
    <property type="entry name" value="UBA-like"/>
    <property type="match status" value="1"/>
</dbReference>
<feature type="region of interest" description="Disordered" evidence="2">
    <location>
        <begin position="530"/>
        <end position="577"/>
    </location>
</feature>
<feature type="region of interest" description="Disordered" evidence="2">
    <location>
        <begin position="368"/>
        <end position="393"/>
    </location>
</feature>
<feature type="compositionally biased region" description="Low complexity" evidence="2">
    <location>
        <begin position="679"/>
        <end position="689"/>
    </location>
</feature>
<dbReference type="InterPro" id="IPR006636">
    <property type="entry name" value="STI1_HS-bd"/>
</dbReference>
<dbReference type="CDD" id="cd14399">
    <property type="entry name" value="UBA_PLICs"/>
    <property type="match status" value="1"/>
</dbReference>
<sequence length="828" mass="89930">MISDQHLLGGYHHHHSAGPGATVLHAMGHIDTQIPHANPTADLLDSPLFSPQSTQQQRHDSTSTTLINATNATVAITTASAPNIPGLGKINPSNNTNPSGNKPKRKIIVVPTYSVNGGLDTKFNSSPRYARPSHLHNLLSPEEYTSTIEVLNDNIKRYRNGTIDKACLAAGPLMLPLAVWGIRHNSKVKKTRGEIERSVDEFNDRMEREGRNVRMFWNRCRAGAGGRWIGLWFRGSELAIGLWFRIEREMPNETLRRRRTHTQNVRCNIIHNAYNNHYEMTLTLTIRLSTSARFTLPASGSSTSITPATTILQVKELISQCEESGRVEVSRQRLIYKGRILSEDNKTLGEYGIQEGGGEPVLYLVKGSGGAAAPSTGSGATPTPAAPPAATSAPTAANPFDMFSNMGQMPSMQQMQQQLQSNPEMMSQMMNNPMVQSLLNNPDFMSQMMESNPQMQSILNANPELRHALRDPEMMRRSMEMMRDPSMMQQMMRNQDLAMSQIENMPGGYNALRRMYEDVQVPMMDAMTGEGGGNLGAQSQAMPNPWGAATTTTSGASNAQSGSNPAGDSLSNPFAMPNMNMFGGGGANPWSNNDSSTQQLEATIQMLENPLMRQMMDQMMSNPEAVRGLMESNPMMRGLRDTNPQAAAMLENPEMIRAMMNPQTLRAMLQLQQTFSGITPPGAAPSTSSAPPPGGLDFSNLLGSSSTGTVAPNPFLSFPFAPPRTQASSGSSHHPAPGERFRHQLQSLNDMGFTDRSANIRALVSAHGNVNRAIEILLESPPEMGESGGAGSEGDAQAETTAEAVGEQAEEHGSNETEAKGSTEKKND</sequence>
<evidence type="ECO:0000313" key="5">
    <source>
        <dbReference type="EMBL" id="KAL3799239.1"/>
    </source>
</evidence>
<dbReference type="FunFam" id="1.10.8.10:FF:000079">
    <property type="entry name" value="Ubiquitin family protein"/>
    <property type="match status" value="1"/>
</dbReference>
<dbReference type="Pfam" id="PF00240">
    <property type="entry name" value="ubiquitin"/>
    <property type="match status" value="1"/>
</dbReference>
<evidence type="ECO:0000259" key="3">
    <source>
        <dbReference type="PROSITE" id="PS50030"/>
    </source>
</evidence>
<dbReference type="InterPro" id="IPR000626">
    <property type="entry name" value="Ubiquitin-like_dom"/>
</dbReference>
<feature type="domain" description="Ubiquitin-like" evidence="4">
    <location>
        <begin position="282"/>
        <end position="356"/>
    </location>
</feature>
<dbReference type="SMART" id="SM00213">
    <property type="entry name" value="UBQ"/>
    <property type="match status" value="1"/>
</dbReference>
<evidence type="ECO:0000313" key="6">
    <source>
        <dbReference type="Proteomes" id="UP001516023"/>
    </source>
</evidence>
<dbReference type="PROSITE" id="PS50053">
    <property type="entry name" value="UBIQUITIN_2"/>
    <property type="match status" value="1"/>
</dbReference>
<feature type="region of interest" description="Disordered" evidence="2">
    <location>
        <begin position="781"/>
        <end position="828"/>
    </location>
</feature>
<dbReference type="AlphaFoldDB" id="A0ABD3QFP7"/>
<dbReference type="Pfam" id="PF00627">
    <property type="entry name" value="UBA"/>
    <property type="match status" value="1"/>
</dbReference>
<feature type="compositionally biased region" description="Low complexity" evidence="2">
    <location>
        <begin position="547"/>
        <end position="567"/>
    </location>
</feature>
<proteinExistence type="predicted"/>
<evidence type="ECO:0000256" key="1">
    <source>
        <dbReference type="ARBA" id="ARBA00071717"/>
    </source>
</evidence>
<gene>
    <name evidence="5" type="ORF">HJC23_012964</name>
</gene>
<dbReference type="Pfam" id="PF23195">
    <property type="entry name" value="UBQLN1"/>
    <property type="match status" value="2"/>
</dbReference>
<evidence type="ECO:0000259" key="4">
    <source>
        <dbReference type="PROSITE" id="PS50053"/>
    </source>
</evidence>
<keyword evidence="6" id="KW-1185">Reference proteome</keyword>
<dbReference type="Gene3D" id="1.10.8.10">
    <property type="entry name" value="DNA helicase RuvA subunit, C-terminal domain"/>
    <property type="match status" value="1"/>
</dbReference>
<dbReference type="SMART" id="SM00165">
    <property type="entry name" value="UBA"/>
    <property type="match status" value="1"/>
</dbReference>
<organism evidence="5 6">
    <name type="scientific">Cyclotella cryptica</name>
    <dbReference type="NCBI Taxonomy" id="29204"/>
    <lineage>
        <taxon>Eukaryota</taxon>
        <taxon>Sar</taxon>
        <taxon>Stramenopiles</taxon>
        <taxon>Ochrophyta</taxon>
        <taxon>Bacillariophyta</taxon>
        <taxon>Coscinodiscophyceae</taxon>
        <taxon>Thalassiosirophycidae</taxon>
        <taxon>Stephanodiscales</taxon>
        <taxon>Stephanodiscaceae</taxon>
        <taxon>Cyclotella</taxon>
    </lineage>
</organism>
<dbReference type="InterPro" id="IPR029071">
    <property type="entry name" value="Ubiquitin-like_domsf"/>
</dbReference>
<evidence type="ECO:0000256" key="2">
    <source>
        <dbReference type="SAM" id="MobiDB-lite"/>
    </source>
</evidence>
<dbReference type="SMART" id="SM00727">
    <property type="entry name" value="STI1"/>
    <property type="match status" value="4"/>
</dbReference>
<protein>
    <recommendedName>
        <fullName evidence="1">Ubiquilin</fullName>
    </recommendedName>
</protein>
<dbReference type="Gene3D" id="1.10.260.100">
    <property type="match status" value="1"/>
</dbReference>
<dbReference type="Proteomes" id="UP001516023">
    <property type="component" value="Unassembled WGS sequence"/>
</dbReference>
<dbReference type="PROSITE" id="PS50030">
    <property type="entry name" value="UBA"/>
    <property type="match status" value="1"/>
</dbReference>
<feature type="compositionally biased region" description="Basic and acidic residues" evidence="2">
    <location>
        <begin position="809"/>
        <end position="828"/>
    </location>
</feature>
<name>A0ABD3QFP7_9STRA</name>
<comment type="caution">
    <text evidence="5">The sequence shown here is derived from an EMBL/GenBank/DDBJ whole genome shotgun (WGS) entry which is preliminary data.</text>
</comment>
<reference evidence="5 6" key="1">
    <citation type="journal article" date="2020" name="G3 (Bethesda)">
        <title>Improved Reference Genome for Cyclotella cryptica CCMP332, a Model for Cell Wall Morphogenesis, Salinity Adaptation, and Lipid Production in Diatoms (Bacillariophyta).</title>
        <authorList>
            <person name="Roberts W.R."/>
            <person name="Downey K.M."/>
            <person name="Ruck E.C."/>
            <person name="Traller J.C."/>
            <person name="Alverson A.J."/>
        </authorList>
    </citation>
    <scope>NUCLEOTIDE SEQUENCE [LARGE SCALE GENOMIC DNA]</scope>
    <source>
        <strain evidence="5 6">CCMP332</strain>
    </source>
</reference>
<dbReference type="PANTHER" id="PTHR10677">
    <property type="entry name" value="UBIQUILIN"/>
    <property type="match status" value="1"/>
</dbReference>
<feature type="compositionally biased region" description="Polar residues" evidence="2">
    <location>
        <begin position="701"/>
        <end position="710"/>
    </location>
</feature>
<feature type="domain" description="UBA" evidence="3">
    <location>
        <begin position="736"/>
        <end position="780"/>
    </location>
</feature>
<dbReference type="EMBL" id="JABMIG020000040">
    <property type="protein sequence ID" value="KAL3799239.1"/>
    <property type="molecule type" value="Genomic_DNA"/>
</dbReference>
<dbReference type="InterPro" id="IPR015940">
    <property type="entry name" value="UBA"/>
</dbReference>
<feature type="compositionally biased region" description="Low complexity" evidence="2">
    <location>
        <begin position="371"/>
        <end position="393"/>
    </location>
</feature>